<evidence type="ECO:0000256" key="1">
    <source>
        <dbReference type="SAM" id="SignalP"/>
    </source>
</evidence>
<proteinExistence type="predicted"/>
<dbReference type="Proteomes" id="UP001501153">
    <property type="component" value="Unassembled WGS sequence"/>
</dbReference>
<feature type="signal peptide" evidence="1">
    <location>
        <begin position="1"/>
        <end position="34"/>
    </location>
</feature>
<keyword evidence="4" id="KW-1185">Reference proteome</keyword>
<name>A0ABP8I7R9_9BACT</name>
<keyword evidence="1" id="KW-0732">Signal</keyword>
<dbReference type="InterPro" id="IPR025164">
    <property type="entry name" value="Toastrack_DUF4097"/>
</dbReference>
<evidence type="ECO:0000313" key="3">
    <source>
        <dbReference type="EMBL" id="GAA4353157.1"/>
    </source>
</evidence>
<protein>
    <recommendedName>
        <fullName evidence="2">DUF4097 domain-containing protein</fullName>
    </recommendedName>
</protein>
<evidence type="ECO:0000313" key="4">
    <source>
        <dbReference type="Proteomes" id="UP001501153"/>
    </source>
</evidence>
<evidence type="ECO:0000259" key="2">
    <source>
        <dbReference type="Pfam" id="PF13349"/>
    </source>
</evidence>
<organism evidence="3 4">
    <name type="scientific">Hymenobacter saemangeumensis</name>
    <dbReference type="NCBI Taxonomy" id="1084522"/>
    <lineage>
        <taxon>Bacteria</taxon>
        <taxon>Pseudomonadati</taxon>
        <taxon>Bacteroidota</taxon>
        <taxon>Cytophagia</taxon>
        <taxon>Cytophagales</taxon>
        <taxon>Hymenobacteraceae</taxon>
        <taxon>Hymenobacter</taxon>
    </lineage>
</organism>
<dbReference type="RefSeq" id="WP_345235069.1">
    <property type="nucleotide sequence ID" value="NZ_BAABGZ010000013.1"/>
</dbReference>
<dbReference type="Pfam" id="PF13349">
    <property type="entry name" value="DUF4097"/>
    <property type="match status" value="1"/>
</dbReference>
<feature type="domain" description="DUF4097" evidence="2">
    <location>
        <begin position="145"/>
        <end position="235"/>
    </location>
</feature>
<gene>
    <name evidence="3" type="ORF">GCM10023185_13530</name>
</gene>
<comment type="caution">
    <text evidence="3">The sequence shown here is derived from an EMBL/GenBank/DDBJ whole genome shotgun (WGS) entry which is preliminary data.</text>
</comment>
<accession>A0ABP8I7R9</accession>
<feature type="chain" id="PRO_5045630197" description="DUF4097 domain-containing protein" evidence="1">
    <location>
        <begin position="35"/>
        <end position="287"/>
    </location>
</feature>
<dbReference type="EMBL" id="BAABGZ010000013">
    <property type="protein sequence ID" value="GAA4353157.1"/>
    <property type="molecule type" value="Genomic_DNA"/>
</dbReference>
<sequence length="287" mass="30571">MNLIHILLAQARHGLQPALLALLVLLAAGPAARAQNTGTDPVVVPLTSPGKPGTLRLKLVGGSINVVGHKGKDVVIDASARELKSRRERARETSDGLRRIDQAEGLEMTVEEKDNLVVIKTDSYRRPIDLTIKVPQNFSLKLGTVNSGDITVEDVNGELEISNVNGSITLRQVGGSAVVNTVNGSVLATFEKVTADAPMAFSTVNGKIDVSFPNKVKANLKLKSDQGAIYSDFDMEVAPAPRPVASTKGGGMYRVTQDSWTYGKLNGGGAEIMMKSLQGSIYVRKAK</sequence>
<reference evidence="4" key="1">
    <citation type="journal article" date="2019" name="Int. J. Syst. Evol. Microbiol.">
        <title>The Global Catalogue of Microorganisms (GCM) 10K type strain sequencing project: providing services to taxonomists for standard genome sequencing and annotation.</title>
        <authorList>
            <consortium name="The Broad Institute Genomics Platform"/>
            <consortium name="The Broad Institute Genome Sequencing Center for Infectious Disease"/>
            <person name="Wu L."/>
            <person name="Ma J."/>
        </authorList>
    </citation>
    <scope>NUCLEOTIDE SEQUENCE [LARGE SCALE GENOMIC DNA]</scope>
    <source>
        <strain evidence="4">JCM 17923</strain>
    </source>
</reference>